<dbReference type="InterPro" id="IPR002509">
    <property type="entry name" value="NODB_dom"/>
</dbReference>
<protein>
    <submittedName>
        <fullName evidence="4">Polysaccharide deacetylase</fullName>
    </submittedName>
</protein>
<dbReference type="Pfam" id="PF01522">
    <property type="entry name" value="Polysacc_deac_1"/>
    <property type="match status" value="1"/>
</dbReference>
<dbReference type="KEGG" id="gma:AciX8_3539"/>
<dbReference type="HOGENOM" id="CLU_1068591_0_0_0"/>
<dbReference type="GO" id="GO:0005975">
    <property type="term" value="P:carbohydrate metabolic process"/>
    <property type="evidence" value="ECO:0007669"/>
    <property type="project" value="InterPro"/>
</dbReference>
<feature type="domain" description="NodB homology" evidence="3">
    <location>
        <begin position="53"/>
        <end position="260"/>
    </location>
</feature>
<dbReference type="InterPro" id="IPR011330">
    <property type="entry name" value="Glyco_hydro/deAcase_b/a-brl"/>
</dbReference>
<evidence type="ECO:0000313" key="4">
    <source>
        <dbReference type="EMBL" id="AEU37834.1"/>
    </source>
</evidence>
<proteinExistence type="predicted"/>
<keyword evidence="5" id="KW-1185">Reference proteome</keyword>
<evidence type="ECO:0000256" key="2">
    <source>
        <dbReference type="ARBA" id="ARBA00022729"/>
    </source>
</evidence>
<reference evidence="4 5" key="1">
    <citation type="submission" date="2011-11" db="EMBL/GenBank/DDBJ databases">
        <title>Complete sequence of Granulicella mallensis MP5ACTX8.</title>
        <authorList>
            <consortium name="US DOE Joint Genome Institute"/>
            <person name="Lucas S."/>
            <person name="Copeland A."/>
            <person name="Lapidus A."/>
            <person name="Cheng J.-F."/>
            <person name="Goodwin L."/>
            <person name="Pitluck S."/>
            <person name="Peters L."/>
            <person name="Lu M."/>
            <person name="Detter J.C."/>
            <person name="Han C."/>
            <person name="Tapia R."/>
            <person name="Land M."/>
            <person name="Hauser L."/>
            <person name="Kyrpides N."/>
            <person name="Ivanova N."/>
            <person name="Mikhailova N."/>
            <person name="Pagani I."/>
            <person name="Rawat S."/>
            <person name="Mannisto M."/>
            <person name="Haggblom M."/>
            <person name="Woyke T."/>
        </authorList>
    </citation>
    <scope>NUCLEOTIDE SEQUENCE [LARGE SCALE GENOMIC DNA]</scope>
    <source>
        <strain evidence="5">ATCC BAA-1857 / DSM 23137 / MP5ACTX8</strain>
    </source>
</reference>
<dbReference type="Proteomes" id="UP000007113">
    <property type="component" value="Chromosome"/>
</dbReference>
<dbReference type="eggNOG" id="COG0726">
    <property type="taxonomic scope" value="Bacteria"/>
</dbReference>
<keyword evidence="2" id="KW-0732">Signal</keyword>
<dbReference type="STRING" id="682795.AciX8_3539"/>
<dbReference type="PANTHER" id="PTHR34216">
    <property type="match status" value="1"/>
</dbReference>
<dbReference type="InterPro" id="IPR051398">
    <property type="entry name" value="Polysacch_Deacetylase"/>
</dbReference>
<dbReference type="EMBL" id="CP003130">
    <property type="protein sequence ID" value="AEU37834.1"/>
    <property type="molecule type" value="Genomic_DNA"/>
</dbReference>
<dbReference type="PROSITE" id="PS51677">
    <property type="entry name" value="NODB"/>
    <property type="match status" value="1"/>
</dbReference>
<evidence type="ECO:0000256" key="1">
    <source>
        <dbReference type="ARBA" id="ARBA00004613"/>
    </source>
</evidence>
<evidence type="ECO:0000313" key="5">
    <source>
        <dbReference type="Proteomes" id="UP000007113"/>
    </source>
</evidence>
<organism evidence="4 5">
    <name type="scientific">Granulicella mallensis (strain ATCC BAA-1857 / DSM 23137 / MP5ACTX8)</name>
    <dbReference type="NCBI Taxonomy" id="682795"/>
    <lineage>
        <taxon>Bacteria</taxon>
        <taxon>Pseudomonadati</taxon>
        <taxon>Acidobacteriota</taxon>
        <taxon>Terriglobia</taxon>
        <taxon>Terriglobales</taxon>
        <taxon>Acidobacteriaceae</taxon>
        <taxon>Granulicella</taxon>
    </lineage>
</organism>
<name>G8NXC7_GRAMM</name>
<dbReference type="GO" id="GO:0016810">
    <property type="term" value="F:hydrolase activity, acting on carbon-nitrogen (but not peptide) bonds"/>
    <property type="evidence" value="ECO:0007669"/>
    <property type="project" value="InterPro"/>
</dbReference>
<dbReference type="Gene3D" id="3.20.20.370">
    <property type="entry name" value="Glycoside hydrolase/deacetylase"/>
    <property type="match status" value="1"/>
</dbReference>
<gene>
    <name evidence="4" type="ordered locus">AciX8_3539</name>
</gene>
<dbReference type="SUPFAM" id="SSF88713">
    <property type="entry name" value="Glycoside hydrolase/deacetylase"/>
    <property type="match status" value="1"/>
</dbReference>
<sequence>MLHSPTASTTHRRRVLAYHEFSPKVSSDVYEMTPDAFSRQLEVAKAEAQRTGTHLEVTFDDAHRSQVTLAVPILEKHGILGHFFAPAAWVGARQETASWRELRDLVAAEHRVGSHGNTHTLLTQCSPQDLLSELVDSRRCLEDKLGNAVDTISMPGGRWNTAVCAACIGAGYKELYVSEPVLGLHPIPSALSESIALVGRLVVRRTMADQTVANYVAHHWATNAKLLAESAVKRLLKYSIGEARYQALWAAILRSPHQTT</sequence>
<accession>G8NXC7</accession>
<dbReference type="AlphaFoldDB" id="G8NXC7"/>
<dbReference type="PANTHER" id="PTHR34216:SF3">
    <property type="entry name" value="POLY-BETA-1,6-N-ACETYL-D-GLUCOSAMINE N-DEACETYLASE"/>
    <property type="match status" value="1"/>
</dbReference>
<dbReference type="CDD" id="cd10918">
    <property type="entry name" value="CE4_NodB_like_5s_6s"/>
    <property type="match status" value="1"/>
</dbReference>
<dbReference type="GO" id="GO:0005576">
    <property type="term" value="C:extracellular region"/>
    <property type="evidence" value="ECO:0007669"/>
    <property type="project" value="UniProtKB-SubCell"/>
</dbReference>
<comment type="subcellular location">
    <subcellularLocation>
        <location evidence="1">Secreted</location>
    </subcellularLocation>
</comment>
<evidence type="ECO:0000259" key="3">
    <source>
        <dbReference type="PROSITE" id="PS51677"/>
    </source>
</evidence>